<dbReference type="InterPro" id="IPR007719">
    <property type="entry name" value="PCS_N"/>
</dbReference>
<sequence>MPAGTTEYERECKYFDINGRQKRGMPQRGDPHHHPEVPKESFFRRELPKHCISFSSDEGKKLFREALGEGFMENYFTLAAQYRTQSEPAFCGLGTLTMALNALSIDPGRVWKGPWRWFSEEMLDCCTSLELVKKQGITLGQFVCLARCNGAQASVFYGSDSDEATFRNVVETTSKASEFVTIVSYNRGKVGQTGTGHFSPIGGYHPRKDMVLLMEVARFKYPPHWIPLSMLFEATKDVDAVTGRSRGFVTLSPSQEFCFWCSNNKISDKM</sequence>
<dbReference type="PANTHER" id="PTHR33447:SF2">
    <property type="entry name" value="GLUTATHIONE GAMMA-GLUTAMYLCYSTEINYLTRANSFERASE"/>
    <property type="match status" value="1"/>
</dbReference>
<name>L8HGY3_ACACF</name>
<dbReference type="GO" id="GO:0098849">
    <property type="term" value="P:cellular detoxification of cadmium ion"/>
    <property type="evidence" value="ECO:0007669"/>
    <property type="project" value="TreeGrafter"/>
</dbReference>
<evidence type="ECO:0000313" key="6">
    <source>
        <dbReference type="EMBL" id="ELR23686.1"/>
    </source>
</evidence>
<dbReference type="EMBL" id="KB007857">
    <property type="protein sequence ID" value="ELR23686.1"/>
    <property type="molecule type" value="Genomic_DNA"/>
</dbReference>
<evidence type="ECO:0000313" key="7">
    <source>
        <dbReference type="Proteomes" id="UP000011083"/>
    </source>
</evidence>
<keyword evidence="4" id="KW-0479">Metal-binding</keyword>
<dbReference type="Proteomes" id="UP000011083">
    <property type="component" value="Unassembled WGS sequence"/>
</dbReference>
<dbReference type="GO" id="GO:0046938">
    <property type="term" value="P:phytochelatin biosynthetic process"/>
    <property type="evidence" value="ECO:0007669"/>
    <property type="project" value="InterPro"/>
</dbReference>
<dbReference type="GO" id="GO:0010273">
    <property type="term" value="P:detoxification of copper ion"/>
    <property type="evidence" value="ECO:0007669"/>
    <property type="project" value="TreeGrafter"/>
</dbReference>
<evidence type="ECO:0000256" key="4">
    <source>
        <dbReference type="ARBA" id="ARBA00022723"/>
    </source>
</evidence>
<organism evidence="6 7">
    <name type="scientific">Acanthamoeba castellanii (strain ATCC 30010 / Neff)</name>
    <dbReference type="NCBI Taxonomy" id="1257118"/>
    <lineage>
        <taxon>Eukaryota</taxon>
        <taxon>Amoebozoa</taxon>
        <taxon>Discosea</taxon>
        <taxon>Longamoebia</taxon>
        <taxon>Centramoebida</taxon>
        <taxon>Acanthamoebidae</taxon>
        <taxon>Acanthamoeba</taxon>
    </lineage>
</organism>
<dbReference type="InterPro" id="IPR038765">
    <property type="entry name" value="Papain-like_cys_pep_sf"/>
</dbReference>
<feature type="domain" description="Peptidase C83" evidence="5">
    <location>
        <begin position="37"/>
        <end position="256"/>
    </location>
</feature>
<dbReference type="OMA" id="YNEQTDR"/>
<gene>
    <name evidence="6" type="ORF">ACA1_073300</name>
</gene>
<evidence type="ECO:0000259" key="5">
    <source>
        <dbReference type="PROSITE" id="PS51443"/>
    </source>
</evidence>
<dbReference type="PROSITE" id="PS51443">
    <property type="entry name" value="PCS"/>
    <property type="match status" value="1"/>
</dbReference>
<dbReference type="GO" id="GO:0016756">
    <property type="term" value="F:glutathione gamma-glutamylcysteinyltransferase activity"/>
    <property type="evidence" value="ECO:0007669"/>
    <property type="project" value="UniProtKB-EC"/>
</dbReference>
<keyword evidence="3" id="KW-0808">Transferase</keyword>
<dbReference type="EC" id="2.3.2.15" evidence="1"/>
<proteinExistence type="predicted"/>
<dbReference type="AlphaFoldDB" id="L8HGY3"/>
<protein>
    <recommendedName>
        <fullName evidence="1">glutathione gamma-glutamylcysteinyltransferase</fullName>
        <ecNumber evidence="1">2.3.2.15</ecNumber>
    </recommendedName>
</protein>
<dbReference type="FunFam" id="3.90.70.30:FF:000001">
    <property type="entry name" value="Glutathione gamma-glutamylcysteinyltransferase 1"/>
    <property type="match status" value="1"/>
</dbReference>
<dbReference type="GeneID" id="14924669"/>
<evidence type="ECO:0000256" key="3">
    <source>
        <dbReference type="ARBA" id="ARBA00022679"/>
    </source>
</evidence>
<evidence type="ECO:0000256" key="2">
    <source>
        <dbReference type="ARBA" id="ARBA00022539"/>
    </source>
</evidence>
<dbReference type="GO" id="GO:0046872">
    <property type="term" value="F:metal ion binding"/>
    <property type="evidence" value="ECO:0007669"/>
    <property type="project" value="UniProtKB-KW"/>
</dbReference>
<accession>L8HGY3</accession>
<dbReference type="OrthoDB" id="448954at2759"/>
<dbReference type="Gene3D" id="3.90.70.30">
    <property type="entry name" value="Phytochelatin synthase, N-terminal domain"/>
    <property type="match status" value="1"/>
</dbReference>
<dbReference type="PANTHER" id="PTHR33447">
    <property type="entry name" value="GLUTATHIONE GAMMA-GLUTAMYLCYSTEINYLTRANSFERASE"/>
    <property type="match status" value="1"/>
</dbReference>
<keyword evidence="7" id="KW-1185">Reference proteome</keyword>
<reference evidence="6 7" key="1">
    <citation type="journal article" date="2013" name="Genome Biol.">
        <title>Genome of Acanthamoeba castellanii highlights extensive lateral gene transfer and early evolution of tyrosine kinase signaling.</title>
        <authorList>
            <person name="Clarke M."/>
            <person name="Lohan A.J."/>
            <person name="Liu B."/>
            <person name="Lagkouvardos I."/>
            <person name="Roy S."/>
            <person name="Zafar N."/>
            <person name="Bertelli C."/>
            <person name="Schilde C."/>
            <person name="Kianianmomeni A."/>
            <person name="Burglin T.R."/>
            <person name="Frech C."/>
            <person name="Turcotte B."/>
            <person name="Kopec K.O."/>
            <person name="Synnott J.M."/>
            <person name="Choo C."/>
            <person name="Paponov I."/>
            <person name="Finkler A."/>
            <person name="Soon Heng Tan C."/>
            <person name="Hutchins A.P."/>
            <person name="Weinmeier T."/>
            <person name="Rattei T."/>
            <person name="Chu J.S."/>
            <person name="Gimenez G."/>
            <person name="Irimia M."/>
            <person name="Rigden D.J."/>
            <person name="Fitzpatrick D.A."/>
            <person name="Lorenzo-Morales J."/>
            <person name="Bateman A."/>
            <person name="Chiu C.H."/>
            <person name="Tang P."/>
            <person name="Hegemann P."/>
            <person name="Fromm H."/>
            <person name="Raoult D."/>
            <person name="Greub G."/>
            <person name="Miranda-Saavedra D."/>
            <person name="Chen N."/>
            <person name="Nash P."/>
            <person name="Ginger M.L."/>
            <person name="Horn M."/>
            <person name="Schaap P."/>
            <person name="Caler L."/>
            <person name="Loftus B."/>
        </authorList>
    </citation>
    <scope>NUCLEOTIDE SEQUENCE [LARGE SCALE GENOMIC DNA]</scope>
    <source>
        <strain evidence="6 7">Neff</strain>
    </source>
</reference>
<evidence type="ECO:0000256" key="1">
    <source>
        <dbReference type="ARBA" id="ARBA00012468"/>
    </source>
</evidence>
<dbReference type="InterPro" id="IPR038156">
    <property type="entry name" value="PCS_N_sf"/>
</dbReference>
<dbReference type="VEuPathDB" id="AmoebaDB:ACA1_073300"/>
<keyword evidence="2" id="KW-0104">Cadmium</keyword>
<dbReference type="KEGG" id="acan:ACA1_073300"/>
<dbReference type="SUPFAM" id="SSF54001">
    <property type="entry name" value="Cysteine proteinases"/>
    <property type="match status" value="1"/>
</dbReference>
<dbReference type="RefSeq" id="XP_004353214.1">
    <property type="nucleotide sequence ID" value="XM_004353162.1"/>
</dbReference>
<dbReference type="InterPro" id="IPR040409">
    <property type="entry name" value="PCS-like"/>
</dbReference>
<dbReference type="Pfam" id="PF05023">
    <property type="entry name" value="Phytochelatin"/>
    <property type="match status" value="1"/>
</dbReference>